<organism evidence="1">
    <name type="scientific">Rhipicephalus appendiculatus</name>
    <name type="common">Brown ear tick</name>
    <dbReference type="NCBI Taxonomy" id="34631"/>
    <lineage>
        <taxon>Eukaryota</taxon>
        <taxon>Metazoa</taxon>
        <taxon>Ecdysozoa</taxon>
        <taxon>Arthropoda</taxon>
        <taxon>Chelicerata</taxon>
        <taxon>Arachnida</taxon>
        <taxon>Acari</taxon>
        <taxon>Parasitiformes</taxon>
        <taxon>Ixodida</taxon>
        <taxon>Ixodoidea</taxon>
        <taxon>Ixodidae</taxon>
        <taxon>Rhipicephalinae</taxon>
        <taxon>Rhipicephalus</taxon>
        <taxon>Rhipicephalus</taxon>
    </lineage>
</organism>
<sequence>GTLIASIPYSLVGNAMLRQDVSPQIKKVFNQAGRHARLEGLFRLFAARGRQDDHAECPVTGCNCKCSALDRAAVHSARTIRSE</sequence>
<reference evidence="1" key="1">
    <citation type="journal article" date="2016" name="Ticks Tick Borne Dis.">
        <title>De novo assembly and annotation of the salivary gland transcriptome of Rhipicephalus appendiculatus male and female ticks during blood feeding.</title>
        <authorList>
            <person name="de Castro M.H."/>
            <person name="de Klerk D."/>
            <person name="Pienaar R."/>
            <person name="Latif A.A."/>
            <person name="Rees D.J."/>
            <person name="Mans B.J."/>
        </authorList>
    </citation>
    <scope>NUCLEOTIDE SEQUENCE</scope>
    <source>
        <tissue evidence="1">Salivary glands</tissue>
    </source>
</reference>
<accession>A0A131Z9E3</accession>
<evidence type="ECO:0000313" key="1">
    <source>
        <dbReference type="EMBL" id="JAP87904.1"/>
    </source>
</evidence>
<proteinExistence type="predicted"/>
<dbReference type="AlphaFoldDB" id="A0A131Z9E3"/>
<protein>
    <submittedName>
        <fullName evidence="1">Uncharacterized protein</fullName>
    </submittedName>
</protein>
<dbReference type="EMBL" id="GEDV01000653">
    <property type="protein sequence ID" value="JAP87904.1"/>
    <property type="molecule type" value="Transcribed_RNA"/>
</dbReference>
<name>A0A131Z9E3_RHIAP</name>
<feature type="non-terminal residue" evidence="1">
    <location>
        <position position="1"/>
    </location>
</feature>